<evidence type="ECO:0000313" key="2">
    <source>
        <dbReference type="EMBL" id="VFT91598.1"/>
    </source>
</evidence>
<reference evidence="1" key="2">
    <citation type="submission" date="2019-06" db="EMBL/GenBank/DDBJ databases">
        <title>Genomics analysis of Aphanomyces spp. identifies a new class of oomycete effector associated with host adaptation.</title>
        <authorList>
            <person name="Gaulin E."/>
        </authorList>
    </citation>
    <scope>NUCLEOTIDE SEQUENCE</scope>
    <source>
        <strain evidence="1">CBS 578.67</strain>
    </source>
</reference>
<sequence length="272" mass="29901">MASPTATMPRLFQMPPAGRYWITWSCKATKKDAPFVTTHTARLLFQPEHDWSDEVEAGSLVAHKIHWHAIEESGKDLLTTVSEVSSDKKASVARLLRSLSEGALLSDDDDANVPTTPPSASDDADVRDLADVVPTLHDICPYDELTGGDVLYVDEVKILPPFRKCGFGLLLVERADHLLNSHLSMCLLNPRPLLQENDGTSEMKKAALEVATAKIERYFQLLGFERLQVGSSQYLARWNGSYHPTVCVNAAGAVTGIRQHLGLCHSGDLDEP</sequence>
<dbReference type="Proteomes" id="UP000332933">
    <property type="component" value="Unassembled WGS sequence"/>
</dbReference>
<evidence type="ECO:0000313" key="3">
    <source>
        <dbReference type="Proteomes" id="UP000332933"/>
    </source>
</evidence>
<proteinExistence type="predicted"/>
<dbReference type="EMBL" id="CAADRA010005596">
    <property type="protein sequence ID" value="VFT91598.1"/>
    <property type="molecule type" value="Genomic_DNA"/>
</dbReference>
<keyword evidence="3" id="KW-1185">Reference proteome</keyword>
<organism evidence="2 3">
    <name type="scientific">Aphanomyces stellatus</name>
    <dbReference type="NCBI Taxonomy" id="120398"/>
    <lineage>
        <taxon>Eukaryota</taxon>
        <taxon>Sar</taxon>
        <taxon>Stramenopiles</taxon>
        <taxon>Oomycota</taxon>
        <taxon>Saprolegniomycetes</taxon>
        <taxon>Saprolegniales</taxon>
        <taxon>Verrucalvaceae</taxon>
        <taxon>Aphanomyces</taxon>
    </lineage>
</organism>
<name>A0A485L476_9STRA</name>
<reference evidence="2 3" key="1">
    <citation type="submission" date="2019-03" db="EMBL/GenBank/DDBJ databases">
        <authorList>
            <person name="Gaulin E."/>
            <person name="Dumas B."/>
        </authorList>
    </citation>
    <scope>NUCLEOTIDE SEQUENCE [LARGE SCALE GENOMIC DNA]</scope>
    <source>
        <strain evidence="2">CBS 568.67</strain>
    </source>
</reference>
<dbReference type="AlphaFoldDB" id="A0A485L476"/>
<accession>A0A485L476</accession>
<dbReference type="EMBL" id="VJMH01005575">
    <property type="protein sequence ID" value="KAF0694327.1"/>
    <property type="molecule type" value="Genomic_DNA"/>
</dbReference>
<evidence type="ECO:0000313" key="1">
    <source>
        <dbReference type="EMBL" id="KAF0694327.1"/>
    </source>
</evidence>
<gene>
    <name evidence="2" type="primary">Aste57867_14780</name>
    <name evidence="1" type="ORF">As57867_014725</name>
    <name evidence="2" type="ORF">ASTE57867_14780</name>
</gene>
<protein>
    <submittedName>
        <fullName evidence="2">Aste57867_14780 protein</fullName>
    </submittedName>
</protein>